<sequence>MLLFSLFNSPITFFFVAITILIGFTVHEFTHAFVADSLGDDTPRRMGRLTLNPIAHLDLFGTIFLLLAGFGWGKPVMVNPQNFANPKIDNLTVSLAGPVSNLALATIFGLIYRFANLPDLANSFLIIFVFYNLVLMIFNFLPIPPLDGSKILSIFLPEDIYNFFEQYGTYILLAVILLSPMIPIIPFIMNKVVGFFFTLITGQSAIV</sequence>
<feature type="transmembrane region" description="Helical" evidence="13">
    <location>
        <begin position="54"/>
        <end position="73"/>
    </location>
</feature>
<keyword evidence="7" id="KW-0479">Metal-binding</keyword>
<protein>
    <submittedName>
        <fullName evidence="15">Peptidase M50</fullName>
    </submittedName>
</protein>
<proteinExistence type="inferred from homology"/>
<keyword evidence="5" id="KW-0645">Protease</keyword>
<evidence type="ECO:0000256" key="8">
    <source>
        <dbReference type="ARBA" id="ARBA00022801"/>
    </source>
</evidence>
<dbReference type="Proteomes" id="UP000035648">
    <property type="component" value="Chromosome"/>
</dbReference>
<dbReference type="GO" id="GO:0046872">
    <property type="term" value="F:metal ion binding"/>
    <property type="evidence" value="ECO:0007669"/>
    <property type="project" value="UniProtKB-KW"/>
</dbReference>
<dbReference type="EMBL" id="CP011213">
    <property type="protein sequence ID" value="AKM81916.1"/>
    <property type="molecule type" value="Genomic_DNA"/>
</dbReference>
<evidence type="ECO:0000313" key="15">
    <source>
        <dbReference type="EMBL" id="AKM81916.1"/>
    </source>
</evidence>
<evidence type="ECO:0000313" key="16">
    <source>
        <dbReference type="Proteomes" id="UP000035648"/>
    </source>
</evidence>
<reference evidence="15 16" key="1">
    <citation type="journal article" date="2015" name="Nature">
        <title>rRNA introns, odd ribosomes, and small enigmatic genomes across a large radiation of phyla.</title>
        <authorList>
            <person name="Brown C.T."/>
            <person name="Hug L.A."/>
            <person name="Thomas B.C."/>
            <person name="Sharon I."/>
            <person name="Castelle C.J."/>
            <person name="Singh A."/>
            <person name="Wilkins M.J."/>
            <person name="Williams K.H."/>
            <person name="Banfield J.F."/>
        </authorList>
    </citation>
    <scope>NUCLEOTIDE SEQUENCE [LARGE SCALE GENOMIC DNA]</scope>
</reference>
<dbReference type="PANTHER" id="PTHR35864:SF1">
    <property type="entry name" value="ZINC METALLOPROTEASE YWHC-RELATED"/>
    <property type="match status" value="1"/>
</dbReference>
<dbReference type="GO" id="GO:0005886">
    <property type="term" value="C:plasma membrane"/>
    <property type="evidence" value="ECO:0007669"/>
    <property type="project" value="UniProtKB-SubCell"/>
</dbReference>
<feature type="transmembrane region" description="Helical" evidence="13">
    <location>
        <begin position="124"/>
        <end position="143"/>
    </location>
</feature>
<dbReference type="KEGG" id="bbgw:UT28_C0001G0101"/>
<dbReference type="CDD" id="cd06158">
    <property type="entry name" value="S2P-M50_like_1"/>
    <property type="match status" value="1"/>
</dbReference>
<feature type="transmembrane region" description="Helical" evidence="13">
    <location>
        <begin position="167"/>
        <end position="189"/>
    </location>
</feature>
<evidence type="ECO:0000256" key="9">
    <source>
        <dbReference type="ARBA" id="ARBA00022833"/>
    </source>
</evidence>
<keyword evidence="11" id="KW-0482">Metalloprotease</keyword>
<evidence type="ECO:0000256" key="10">
    <source>
        <dbReference type="ARBA" id="ARBA00022989"/>
    </source>
</evidence>
<evidence type="ECO:0000256" key="11">
    <source>
        <dbReference type="ARBA" id="ARBA00023049"/>
    </source>
</evidence>
<keyword evidence="9" id="KW-0862">Zinc</keyword>
<dbReference type="GO" id="GO:0006508">
    <property type="term" value="P:proteolysis"/>
    <property type="evidence" value="ECO:0007669"/>
    <property type="project" value="UniProtKB-KW"/>
</dbReference>
<keyword evidence="10 13" id="KW-1133">Transmembrane helix</keyword>
<evidence type="ECO:0000256" key="5">
    <source>
        <dbReference type="ARBA" id="ARBA00022670"/>
    </source>
</evidence>
<name>A0A0G4B1T0_9BACT</name>
<feature type="domain" description="Peptidase M50" evidence="14">
    <location>
        <begin position="122"/>
        <end position="178"/>
    </location>
</feature>
<dbReference type="InterPro" id="IPR008915">
    <property type="entry name" value="Peptidase_M50"/>
</dbReference>
<keyword evidence="4" id="KW-1003">Cell membrane</keyword>
<evidence type="ECO:0000256" key="12">
    <source>
        <dbReference type="ARBA" id="ARBA00023136"/>
    </source>
</evidence>
<evidence type="ECO:0000256" key="6">
    <source>
        <dbReference type="ARBA" id="ARBA00022692"/>
    </source>
</evidence>
<comment type="similarity">
    <text evidence="3">Belongs to the peptidase M50B family.</text>
</comment>
<organism evidence="15 16">
    <name type="scientific">Berkelbacteria bacterium GW2011_GWE1_39_12</name>
    <dbReference type="NCBI Taxonomy" id="1618337"/>
    <lineage>
        <taxon>Bacteria</taxon>
        <taxon>Candidatus Berkelbacteria</taxon>
    </lineage>
</organism>
<feature type="transmembrane region" description="Helical" evidence="13">
    <location>
        <begin position="12"/>
        <end position="34"/>
    </location>
</feature>
<accession>A0A0G4B1T0</accession>
<feature type="transmembrane region" description="Helical" evidence="13">
    <location>
        <begin position="93"/>
        <end position="112"/>
    </location>
</feature>
<evidence type="ECO:0000259" key="14">
    <source>
        <dbReference type="Pfam" id="PF02163"/>
    </source>
</evidence>
<dbReference type="InterPro" id="IPR052348">
    <property type="entry name" value="Metallopeptidase_M50B"/>
</dbReference>
<keyword evidence="12 13" id="KW-0472">Membrane</keyword>
<evidence type="ECO:0000256" key="7">
    <source>
        <dbReference type="ARBA" id="ARBA00022723"/>
    </source>
</evidence>
<gene>
    <name evidence="15" type="ORF">UT28_C0001G0101</name>
</gene>
<evidence type="ECO:0000256" key="1">
    <source>
        <dbReference type="ARBA" id="ARBA00001947"/>
    </source>
</evidence>
<keyword evidence="6 13" id="KW-0812">Transmembrane</keyword>
<evidence type="ECO:0000256" key="2">
    <source>
        <dbReference type="ARBA" id="ARBA00004651"/>
    </source>
</evidence>
<dbReference type="GO" id="GO:0008237">
    <property type="term" value="F:metallopeptidase activity"/>
    <property type="evidence" value="ECO:0007669"/>
    <property type="project" value="UniProtKB-KW"/>
</dbReference>
<dbReference type="InterPro" id="IPR044537">
    <property type="entry name" value="Rip2-like"/>
</dbReference>
<comment type="subcellular location">
    <subcellularLocation>
        <location evidence="2">Cell membrane</location>
        <topology evidence="2">Multi-pass membrane protein</topology>
    </subcellularLocation>
</comment>
<dbReference type="PANTHER" id="PTHR35864">
    <property type="entry name" value="ZINC METALLOPROTEASE MJ0611-RELATED"/>
    <property type="match status" value="1"/>
</dbReference>
<keyword evidence="8" id="KW-0378">Hydrolase</keyword>
<dbReference type="AlphaFoldDB" id="A0A0G4B1T0"/>
<evidence type="ECO:0000256" key="13">
    <source>
        <dbReference type="SAM" id="Phobius"/>
    </source>
</evidence>
<evidence type="ECO:0000256" key="3">
    <source>
        <dbReference type="ARBA" id="ARBA00007931"/>
    </source>
</evidence>
<comment type="cofactor">
    <cofactor evidence="1">
        <name>Zn(2+)</name>
        <dbReference type="ChEBI" id="CHEBI:29105"/>
    </cofactor>
</comment>
<evidence type="ECO:0000256" key="4">
    <source>
        <dbReference type="ARBA" id="ARBA00022475"/>
    </source>
</evidence>
<dbReference type="Pfam" id="PF02163">
    <property type="entry name" value="Peptidase_M50"/>
    <property type="match status" value="1"/>
</dbReference>